<feature type="domain" description="DUF6531" evidence="2">
    <location>
        <begin position="196"/>
        <end position="259"/>
    </location>
</feature>
<sequence>MGNFVFFGIKEAGGSGQHLIAKCSILGKVAKSATFWFFLMLFPFSVRAAAPEVRYMYMVNTTSAPVTSRQAACVRFADYFAGMFTSPRVDPDAVSEEPNLVGPVANIRCLYNLVSNGQVDARSPGVAYCSPTPAGGGEFVIDKRSDTCLCPVGKKYYPDVDKCVTETPVPEPEAPPGKPSDNGPSCGGGAPQPKCGEPINPGTGNMWHIENDYTSASPISALAIRRTYNSSPFNWDAAVVRSFGARWTQPFDAVLKAEKLPAVGTSYATCFKRDDTGTVSRCETASPSSTLPLQAVSIVRGDGKRHFFKLTDGVWKGDATNSDTLTPVFNSGKTAIDEWTYQTANGDMIERYSGAGELISQTFRNGVTQRFTYSNGATNDSNVGRNPANAPACGYVQAGPLLPAGKLMCVTDSLGFKLHFEYDGKGRITKAIDPAGEPYAYEYDGVSGGCLSPDANNAACSANNLTKITYPDATSRTYMYNEAAHINNGAACPGMPGVGNGFGNLLNAWTGYIDENGDRHISWTYDCLGRATSSERADGVKKVKIAYNADGSYTSAVVEHYTGLPLSPITTSTTYSFGRVLGSVRNTSINKPCIECGDYAARTYDVNGNDSTLKDWKGNLSCFAYDLSRNLETTRVEGGSSTASCTTLLAATSLTAPMRKVNTLWHAKYRLPSQISEPKKRITYVYDNAGNLLTKTEQATTDETGVLGFNATVLGLPRKWTYEVNGRGQVLTVTGPRTDIVDRTTFTYDAAGNLETTKDVLNRTTRFSKFDKHGNALLIEAHNGMTTDLVFSPRGKLLSKIVRSTGLQATTIYEYDHVGNMKKITLPDNSIIKYSYDAAHRLTAITDSRGNRIDYVLDLTGNRVREEVRDPNGTLARQISRTFDTMGRMTSQSGAAQ</sequence>
<feature type="region of interest" description="Disordered" evidence="1">
    <location>
        <begin position="167"/>
        <end position="200"/>
    </location>
</feature>
<dbReference type="PANTHER" id="PTHR32305:SF15">
    <property type="entry name" value="PROTEIN RHSA-RELATED"/>
    <property type="match status" value="1"/>
</dbReference>
<protein>
    <recommendedName>
        <fullName evidence="2">DUF6531 domain-containing protein</fullName>
    </recommendedName>
</protein>
<dbReference type="InterPro" id="IPR031325">
    <property type="entry name" value="RHS_repeat"/>
</dbReference>
<dbReference type="EMBL" id="WHJG01000063">
    <property type="protein sequence ID" value="NHZ83810.1"/>
    <property type="molecule type" value="Genomic_DNA"/>
</dbReference>
<dbReference type="InterPro" id="IPR045351">
    <property type="entry name" value="DUF6531"/>
</dbReference>
<gene>
    <name evidence="3" type="ORF">F2P44_31755</name>
</gene>
<dbReference type="RefSeq" id="WP_167093849.1">
    <property type="nucleotide sequence ID" value="NZ_WHJG01000063.1"/>
</dbReference>
<feature type="compositionally biased region" description="Pro residues" evidence="1">
    <location>
        <begin position="169"/>
        <end position="178"/>
    </location>
</feature>
<name>A0ABX0NJW3_9BURK</name>
<accession>A0ABX0NJW3</accession>
<keyword evidence="4" id="KW-1185">Reference proteome</keyword>
<dbReference type="InterPro" id="IPR050708">
    <property type="entry name" value="T6SS_VgrG/RHS"/>
</dbReference>
<evidence type="ECO:0000313" key="4">
    <source>
        <dbReference type="Proteomes" id="UP000621455"/>
    </source>
</evidence>
<evidence type="ECO:0000259" key="2">
    <source>
        <dbReference type="Pfam" id="PF20148"/>
    </source>
</evidence>
<dbReference type="Pfam" id="PF05593">
    <property type="entry name" value="RHS_repeat"/>
    <property type="match status" value="1"/>
</dbReference>
<proteinExistence type="predicted"/>
<organism evidence="3 4">
    <name type="scientific">Massilia frigida</name>
    <dbReference type="NCBI Taxonomy" id="2609281"/>
    <lineage>
        <taxon>Bacteria</taxon>
        <taxon>Pseudomonadati</taxon>
        <taxon>Pseudomonadota</taxon>
        <taxon>Betaproteobacteria</taxon>
        <taxon>Burkholderiales</taxon>
        <taxon>Oxalobacteraceae</taxon>
        <taxon>Telluria group</taxon>
        <taxon>Massilia</taxon>
    </lineage>
</organism>
<dbReference type="NCBIfam" id="TIGR01643">
    <property type="entry name" value="YD_repeat_2x"/>
    <property type="match status" value="2"/>
</dbReference>
<dbReference type="InterPro" id="IPR006530">
    <property type="entry name" value="YD"/>
</dbReference>
<comment type="caution">
    <text evidence="3">The sequence shown here is derived from an EMBL/GenBank/DDBJ whole genome shotgun (WGS) entry which is preliminary data.</text>
</comment>
<evidence type="ECO:0000256" key="1">
    <source>
        <dbReference type="SAM" id="MobiDB-lite"/>
    </source>
</evidence>
<evidence type="ECO:0000313" key="3">
    <source>
        <dbReference type="EMBL" id="NHZ83810.1"/>
    </source>
</evidence>
<dbReference type="Proteomes" id="UP000621455">
    <property type="component" value="Unassembled WGS sequence"/>
</dbReference>
<dbReference type="Gene3D" id="2.180.10.10">
    <property type="entry name" value="RHS repeat-associated core"/>
    <property type="match status" value="2"/>
</dbReference>
<reference evidence="3 4" key="1">
    <citation type="submission" date="2019-10" db="EMBL/GenBank/DDBJ databases">
        <title>Taxonomy of Antarctic Massilia spp.: description of Massilia rubra sp. nov., Massilia aquatica sp. nov., Massilia mucilaginosa sp. nov., Massilia frigida sp. nov. isolated from streams, lakes and regoliths.</title>
        <authorList>
            <person name="Holochova P."/>
            <person name="Sedlacek I."/>
            <person name="Kralova S."/>
            <person name="Maslanova I."/>
            <person name="Busse H.-J."/>
            <person name="Stankova E."/>
            <person name="Vrbovska V."/>
            <person name="Kovarovic V."/>
            <person name="Bartak M."/>
            <person name="Svec P."/>
            <person name="Pantucek R."/>
        </authorList>
    </citation>
    <scope>NUCLEOTIDE SEQUENCE [LARGE SCALE GENOMIC DNA]</scope>
    <source>
        <strain evidence="3 4">CCM 8695</strain>
    </source>
</reference>
<dbReference type="PANTHER" id="PTHR32305">
    <property type="match status" value="1"/>
</dbReference>
<dbReference type="Pfam" id="PF20148">
    <property type="entry name" value="DUF6531"/>
    <property type="match status" value="1"/>
</dbReference>